<dbReference type="Gene3D" id="2.40.170.20">
    <property type="entry name" value="TonB-dependent receptor, beta-barrel domain"/>
    <property type="match status" value="1"/>
</dbReference>
<name>A0ABT6J7A4_9GAMM</name>
<evidence type="ECO:0000259" key="12">
    <source>
        <dbReference type="Pfam" id="PF07715"/>
    </source>
</evidence>
<dbReference type="InterPro" id="IPR037066">
    <property type="entry name" value="Plug_dom_sf"/>
</dbReference>
<accession>A0ABT6J7A4</accession>
<comment type="caution">
    <text evidence="13">The sequence shown here is derived from an EMBL/GenBank/DDBJ whole genome shotgun (WGS) entry which is preliminary data.</text>
</comment>
<keyword evidence="2 8" id="KW-0813">Transport</keyword>
<evidence type="ECO:0000259" key="11">
    <source>
        <dbReference type="Pfam" id="PF00593"/>
    </source>
</evidence>
<dbReference type="InterPro" id="IPR012910">
    <property type="entry name" value="Plug_dom"/>
</dbReference>
<evidence type="ECO:0000256" key="8">
    <source>
        <dbReference type="PROSITE-ProRule" id="PRU01360"/>
    </source>
</evidence>
<proteinExistence type="inferred from homology"/>
<keyword evidence="4 8" id="KW-0812">Transmembrane</keyword>
<keyword evidence="5 9" id="KW-0798">TonB box</keyword>
<evidence type="ECO:0000256" key="5">
    <source>
        <dbReference type="ARBA" id="ARBA00023077"/>
    </source>
</evidence>
<feature type="domain" description="TonB-dependent receptor-like beta-barrel" evidence="11">
    <location>
        <begin position="380"/>
        <end position="832"/>
    </location>
</feature>
<keyword evidence="7 8" id="KW-0998">Cell outer membrane</keyword>
<dbReference type="Pfam" id="PF00593">
    <property type="entry name" value="TonB_dep_Rec_b-barrel"/>
    <property type="match status" value="1"/>
</dbReference>
<dbReference type="SUPFAM" id="SSF56935">
    <property type="entry name" value="Porins"/>
    <property type="match status" value="1"/>
</dbReference>
<evidence type="ECO:0000256" key="7">
    <source>
        <dbReference type="ARBA" id="ARBA00023237"/>
    </source>
</evidence>
<evidence type="ECO:0000256" key="1">
    <source>
        <dbReference type="ARBA" id="ARBA00004571"/>
    </source>
</evidence>
<comment type="similarity">
    <text evidence="8 9">Belongs to the TonB-dependent receptor family.</text>
</comment>
<gene>
    <name evidence="13" type="ORF">QFW77_06820</name>
</gene>
<keyword evidence="13" id="KW-0675">Receptor</keyword>
<dbReference type="PANTHER" id="PTHR47234:SF3">
    <property type="entry name" value="SECRETIN_TONB SHORT N-TERMINAL DOMAIN-CONTAINING PROTEIN"/>
    <property type="match status" value="1"/>
</dbReference>
<dbReference type="Proteomes" id="UP001156940">
    <property type="component" value="Unassembled WGS sequence"/>
</dbReference>
<reference evidence="13 14" key="1">
    <citation type="submission" date="2023-04" db="EMBL/GenBank/DDBJ databases">
        <title>Luteimonas endophyticus RD2P54.</title>
        <authorList>
            <person name="Sun J.-Q."/>
        </authorList>
    </citation>
    <scope>NUCLEOTIDE SEQUENCE [LARGE SCALE GENOMIC DNA]</scope>
    <source>
        <strain evidence="13 14">RD2P54</strain>
    </source>
</reference>
<comment type="subcellular location">
    <subcellularLocation>
        <location evidence="1 8">Cell outer membrane</location>
        <topology evidence="1 8">Multi-pass membrane protein</topology>
    </subcellularLocation>
</comment>
<evidence type="ECO:0000313" key="14">
    <source>
        <dbReference type="Proteomes" id="UP001156940"/>
    </source>
</evidence>
<feature type="region of interest" description="Disordered" evidence="10">
    <location>
        <begin position="86"/>
        <end position="130"/>
    </location>
</feature>
<feature type="compositionally biased region" description="Low complexity" evidence="10">
    <location>
        <begin position="114"/>
        <end position="130"/>
    </location>
</feature>
<dbReference type="InterPro" id="IPR036942">
    <property type="entry name" value="Beta-barrel_TonB_sf"/>
</dbReference>
<feature type="compositionally biased region" description="Low complexity" evidence="10">
    <location>
        <begin position="137"/>
        <end position="146"/>
    </location>
</feature>
<protein>
    <submittedName>
        <fullName evidence="13">TonB-dependent receptor</fullName>
    </submittedName>
</protein>
<dbReference type="Gene3D" id="2.170.130.10">
    <property type="entry name" value="TonB-dependent receptor, plug domain"/>
    <property type="match status" value="1"/>
</dbReference>
<feature type="domain" description="TonB-dependent receptor plug" evidence="12">
    <location>
        <begin position="147"/>
        <end position="268"/>
    </location>
</feature>
<dbReference type="PANTHER" id="PTHR47234">
    <property type="match status" value="1"/>
</dbReference>
<dbReference type="CDD" id="cd01347">
    <property type="entry name" value="ligand_gated_channel"/>
    <property type="match status" value="1"/>
</dbReference>
<evidence type="ECO:0000256" key="3">
    <source>
        <dbReference type="ARBA" id="ARBA00022452"/>
    </source>
</evidence>
<organism evidence="13 14">
    <name type="scientific">Luteimonas endophytica</name>
    <dbReference type="NCBI Taxonomy" id="3042023"/>
    <lineage>
        <taxon>Bacteria</taxon>
        <taxon>Pseudomonadati</taxon>
        <taxon>Pseudomonadota</taxon>
        <taxon>Gammaproteobacteria</taxon>
        <taxon>Lysobacterales</taxon>
        <taxon>Lysobacteraceae</taxon>
        <taxon>Luteimonas</taxon>
    </lineage>
</organism>
<dbReference type="Pfam" id="PF07715">
    <property type="entry name" value="Plug"/>
    <property type="match status" value="1"/>
</dbReference>
<dbReference type="InterPro" id="IPR000531">
    <property type="entry name" value="Beta-barrel_TonB"/>
</dbReference>
<sequence>MLNGRRAVVLGGVVGWRCRKEIPSPAKDERTGSVSLCLRDLGQTPRVRRGTRSPPDHPERSLAHSVLAAALLSLLPLSIAVAQQTPEPVGADESGGQDADAGEVQGASPAPDLQQHQAPSQQPTQAPTATELEQITVTGTRIRGGTSPSPVITIGSEHIREEGFSDLGEVIRSVPQNSAGGQNPGVATGATSGAGGIANQNITGGSALNLRGLGPDATLTLLNGRRLSYSGFSQAVDISAIPVEAVDRIEIVTDGASAIYGSDAVGGVGNIILKREFDGVSVGMRHGAATGGGLATREYSATAGHAWQTGGLIATVKDVSTDPIHAAERGYTAFLRDPTTIHPGSDLRSALLSASQSIGEAGEVRVDMLRTRRDQLYYYYFPGDPGVYNRIAPKTTSSVASATLDLFAGDDWTLSAGATWGKDEHLQSHTRVQADTGESQPYIQACWGCNTTRAYDIGAEGPLFALPGGDARLAAGIGYRENVYRQLDHLAGTVTVDGREGSRYAYAEAELPLVGPETGLRGVRRLTATAAVRSEDYDSFGSVTTPKLGLVYAPGADVTLKASWGRSFKAPTLYQRFYVAQASLDPAYVYGGSVGDTVIVMGGGNPDLGPERATTWSATLALHPRSMDTLDAQLTVFDVDYTERVVQPITDYFTALTNPDYAQFIHYSPTEDEQAAVIARYPNFMNYSGAPYDPARVVALMYANYVNVARQRIRGIDLSGSFGFDLYGGTATLRASSSWIDSRQQNTPAQDAYDLSGLVYNPARLRARAGAAWSRSGWGASVFANYVSGVENVLDGRTTASFTTLDTTVRYRTSPEQGRPPQWELALSAQNLLDRAPPLHQVGSPTHVPYDSTNYSAVGRFVAVSVSATW</sequence>
<evidence type="ECO:0000256" key="2">
    <source>
        <dbReference type="ARBA" id="ARBA00022448"/>
    </source>
</evidence>
<feature type="region of interest" description="Disordered" evidence="10">
    <location>
        <begin position="137"/>
        <end position="156"/>
    </location>
</feature>
<keyword evidence="14" id="KW-1185">Reference proteome</keyword>
<evidence type="ECO:0000256" key="9">
    <source>
        <dbReference type="RuleBase" id="RU003357"/>
    </source>
</evidence>
<dbReference type="RefSeq" id="WP_280573673.1">
    <property type="nucleotide sequence ID" value="NZ_JARXRM010000025.1"/>
</dbReference>
<keyword evidence="6 8" id="KW-0472">Membrane</keyword>
<evidence type="ECO:0000256" key="10">
    <source>
        <dbReference type="SAM" id="MobiDB-lite"/>
    </source>
</evidence>
<dbReference type="PROSITE" id="PS52016">
    <property type="entry name" value="TONB_DEPENDENT_REC_3"/>
    <property type="match status" value="1"/>
</dbReference>
<dbReference type="InterPro" id="IPR039426">
    <property type="entry name" value="TonB-dep_rcpt-like"/>
</dbReference>
<dbReference type="EMBL" id="JARXRM010000025">
    <property type="protein sequence ID" value="MDH5822706.1"/>
    <property type="molecule type" value="Genomic_DNA"/>
</dbReference>
<evidence type="ECO:0000313" key="13">
    <source>
        <dbReference type="EMBL" id="MDH5822706.1"/>
    </source>
</evidence>
<evidence type="ECO:0000256" key="6">
    <source>
        <dbReference type="ARBA" id="ARBA00023136"/>
    </source>
</evidence>
<feature type="region of interest" description="Disordered" evidence="10">
    <location>
        <begin position="40"/>
        <end position="60"/>
    </location>
</feature>
<evidence type="ECO:0000256" key="4">
    <source>
        <dbReference type="ARBA" id="ARBA00022692"/>
    </source>
</evidence>
<keyword evidence="3 8" id="KW-1134">Transmembrane beta strand</keyword>